<feature type="compositionally biased region" description="Low complexity" evidence="1">
    <location>
        <begin position="449"/>
        <end position="468"/>
    </location>
</feature>
<evidence type="ECO:0000256" key="1">
    <source>
        <dbReference type="SAM" id="MobiDB-lite"/>
    </source>
</evidence>
<dbReference type="Proteomes" id="UP000064967">
    <property type="component" value="Chromosome"/>
</dbReference>
<gene>
    <name evidence="2" type="ORF">AKJ09_04019</name>
</gene>
<dbReference type="STRING" id="1391654.AKJ09_04019"/>
<sequence length="493" mass="53811">MGLALATLVAACRTQASRADADAAPAPRVAASDASAGNKAFEAIPLGTPYIPPQCYTKTKDEDGRVHNPCFTCHADALPPNYTADSSLQLAYEFGPASRVNPWTNLYVDRRSAIARISNDEIATWVRHDNYRALPERLRTTPAWDRDGDGEWSGWMPDVAFQFDEAGFDHTKDGAYTGWRAYAYFPVPGGFWPTNGSFGDAMIRLPEAFREDAPGHFDLRVYKVNLATVEALIARRDVPIEPTDEKALGQDLDGDGKLGEARVLKYRWKPGDGSMRWVGRAMAQQNADAVHLAAGLFPEGTEFAHSLRYLDVQDGRVRMAPRMKELRYMKKEVWVTYDRLELIASSEAAEKDESPTKKRPTLASSERGIGNRAGWSIHGFIEDAEGELRPQTAEEHGFCIGCHSGSASPTTASSRSVASRRPLRSSAAGRIRRSAICRTSASLCGPTDAANTPTTSSRTAPATSSAPTMNCSRVFSTVTASSIRGKPFVSRPT</sequence>
<evidence type="ECO:0000313" key="2">
    <source>
        <dbReference type="EMBL" id="AKU97355.1"/>
    </source>
</evidence>
<dbReference type="KEGG" id="llu:AKJ09_04019"/>
<dbReference type="OrthoDB" id="8692at2"/>
<protein>
    <submittedName>
        <fullName evidence="2">Uncharacterized protein</fullName>
    </submittedName>
</protein>
<organism evidence="2 3">
    <name type="scientific">Labilithrix luteola</name>
    <dbReference type="NCBI Taxonomy" id="1391654"/>
    <lineage>
        <taxon>Bacteria</taxon>
        <taxon>Pseudomonadati</taxon>
        <taxon>Myxococcota</taxon>
        <taxon>Polyangia</taxon>
        <taxon>Polyangiales</taxon>
        <taxon>Labilitrichaceae</taxon>
        <taxon>Labilithrix</taxon>
    </lineage>
</organism>
<dbReference type="EMBL" id="CP012333">
    <property type="protein sequence ID" value="AKU97355.1"/>
    <property type="molecule type" value="Genomic_DNA"/>
</dbReference>
<reference evidence="2 3" key="1">
    <citation type="submission" date="2015-08" db="EMBL/GenBank/DDBJ databases">
        <authorList>
            <person name="Babu N.S."/>
            <person name="Beckwith C.J."/>
            <person name="Beseler K.G."/>
            <person name="Brison A."/>
            <person name="Carone J.V."/>
            <person name="Caskin T.P."/>
            <person name="Diamond M."/>
            <person name="Durham M.E."/>
            <person name="Foxe J.M."/>
            <person name="Go M."/>
            <person name="Henderson B.A."/>
            <person name="Jones I.B."/>
            <person name="McGettigan J.A."/>
            <person name="Micheletti S.J."/>
            <person name="Nasrallah M.E."/>
            <person name="Ortiz D."/>
            <person name="Piller C.R."/>
            <person name="Privatt S.R."/>
            <person name="Schneider S.L."/>
            <person name="Sharp S."/>
            <person name="Smith T.C."/>
            <person name="Stanton J.D."/>
            <person name="Ullery H.E."/>
            <person name="Wilson R.J."/>
            <person name="Serrano M.G."/>
            <person name="Buck G."/>
            <person name="Lee V."/>
            <person name="Wang Y."/>
            <person name="Carvalho R."/>
            <person name="Voegtly L."/>
            <person name="Shi R."/>
            <person name="Duckworth R."/>
            <person name="Johnson A."/>
            <person name="Loviza R."/>
            <person name="Walstead R."/>
            <person name="Shah Z."/>
            <person name="Kiflezghi M."/>
            <person name="Wade K."/>
            <person name="Ball S.L."/>
            <person name="Bradley K.W."/>
            <person name="Asai D.J."/>
            <person name="Bowman C.A."/>
            <person name="Russell D.A."/>
            <person name="Pope W.H."/>
            <person name="Jacobs-Sera D."/>
            <person name="Hendrix R.W."/>
            <person name="Hatfull G.F."/>
        </authorList>
    </citation>
    <scope>NUCLEOTIDE SEQUENCE [LARGE SCALE GENOMIC DNA]</scope>
    <source>
        <strain evidence="2 3">DSM 27648</strain>
    </source>
</reference>
<accession>A0A0K1PV01</accession>
<evidence type="ECO:0000313" key="3">
    <source>
        <dbReference type="Proteomes" id="UP000064967"/>
    </source>
</evidence>
<keyword evidence="3" id="KW-1185">Reference proteome</keyword>
<dbReference type="PATRIC" id="fig|1391654.3.peg.4077"/>
<feature type="region of interest" description="Disordered" evidence="1">
    <location>
        <begin position="348"/>
        <end position="369"/>
    </location>
</feature>
<dbReference type="RefSeq" id="WP_146648502.1">
    <property type="nucleotide sequence ID" value="NZ_CP012333.1"/>
</dbReference>
<feature type="region of interest" description="Disordered" evidence="1">
    <location>
        <begin position="442"/>
        <end position="468"/>
    </location>
</feature>
<name>A0A0K1PV01_9BACT</name>
<dbReference type="AlphaFoldDB" id="A0A0K1PV01"/>
<proteinExistence type="predicted"/>
<feature type="compositionally biased region" description="Low complexity" evidence="1">
    <location>
        <begin position="406"/>
        <end position="429"/>
    </location>
</feature>
<feature type="region of interest" description="Disordered" evidence="1">
    <location>
        <begin position="406"/>
        <end position="430"/>
    </location>
</feature>